<proteinExistence type="predicted"/>
<dbReference type="RefSeq" id="WP_073884048.1">
    <property type="nucleotide sequence ID" value="NZ_FAUH01000009.1"/>
</dbReference>
<dbReference type="InterPro" id="IPR011044">
    <property type="entry name" value="Quino_amine_DH_bsu"/>
</dbReference>
<dbReference type="AlphaFoldDB" id="A0A0X2NN50"/>
<evidence type="ECO:0000313" key="2">
    <source>
        <dbReference type="Proteomes" id="UP000182498"/>
    </source>
</evidence>
<name>A0A0X2NN50_9CORY</name>
<evidence type="ECO:0000313" key="1">
    <source>
        <dbReference type="EMBL" id="CUU66178.1"/>
    </source>
</evidence>
<protein>
    <submittedName>
        <fullName evidence="1">Uncharacterized protein</fullName>
    </submittedName>
</protein>
<dbReference type="SUPFAM" id="SSF50969">
    <property type="entry name" value="YVTN repeat-like/Quinoprotein amine dehydrogenase"/>
    <property type="match status" value="1"/>
</dbReference>
<organism evidence="1 2">
    <name type="scientific">Corynebacterium variabile</name>
    <dbReference type="NCBI Taxonomy" id="1727"/>
    <lineage>
        <taxon>Bacteria</taxon>
        <taxon>Bacillati</taxon>
        <taxon>Actinomycetota</taxon>
        <taxon>Actinomycetes</taxon>
        <taxon>Mycobacteriales</taxon>
        <taxon>Corynebacteriaceae</taxon>
        <taxon>Corynebacterium</taxon>
    </lineage>
</organism>
<sequence length="712" mass="78242">MMHWSQLRTLIQRGMDVPVTATLTLHGDFDGSQFGWVMGGERVATVVLATGEYRVFRDGRKLLVTEADSQHDVPRLLIDGKRAVVMTDGDPLDAASSPNVVSSATWMVDRELLARSLASTLPAGPVTDVTHEGRPAHRVPALATRFPDGSEVPRALTVDADTGVLLSVEIGDGGGHLSELQFPSALPAGTFTWDEGRYGTPRRPEPVGRQHRTLTESDEVQEATPLNRDSLATEVVQWEAAAPDPLPESHRGLEVVVVLDEDGGIERGGTCDLRLHFSEDGDSDRLMTHERPRWAGVEPHAVTAWAEPLVDAAPVDQSDQGRGYRWQTVLRGDGWSAQWDANRPVKGYVQVTGVLYTDPYDRVRVPPTRGRVHRIELGYTVEHHPPAEGTDATRGRFESAGGRDRFWWNDGPWVANEQFLQVTLDLDAAEPPQVGPVPSGCAPQAVREFVITGDGGARVLWRPDPDGLPAVWRTDLATGESRRVLLPLVVRQRFSLTGGGALLVRAGDEEFRIEDADHGDVVVRSPGKVARPPAAPAEVDQWQTCADPDGGWIVFGQNWVDGEAWPVRPRLGRVDGDGTLRWLVDPADSVYELWIFDGRVVTGWGDVLTLRDADLEVIRRIRMPWHARNTVQVGPWLGGEIRGPAARNADGSPRRTWQFIDPFTGEVQLSVPVAGYEVHVSWCGEELWIADGRLRVFTQDAAGEWSGREVGV</sequence>
<dbReference type="OrthoDB" id="4392202at2"/>
<accession>A0A0X2NN50</accession>
<gene>
    <name evidence="1" type="ORF">CVAR292_01516</name>
</gene>
<reference evidence="2" key="1">
    <citation type="submission" date="2015-11" db="EMBL/GenBank/DDBJ databases">
        <authorList>
            <person name="Dugat-Bony E."/>
        </authorList>
    </citation>
    <scope>NUCLEOTIDE SEQUENCE [LARGE SCALE GENOMIC DNA]</scope>
    <source>
        <strain evidence="2">Mu292</strain>
    </source>
</reference>
<keyword evidence="2" id="KW-1185">Reference proteome</keyword>
<dbReference type="EMBL" id="FAUH01000009">
    <property type="protein sequence ID" value="CUU66178.1"/>
    <property type="molecule type" value="Genomic_DNA"/>
</dbReference>
<dbReference type="Proteomes" id="UP000182498">
    <property type="component" value="Unassembled WGS sequence"/>
</dbReference>